<evidence type="ECO:0000313" key="2">
    <source>
        <dbReference type="EMBL" id="TCS96149.1"/>
    </source>
</evidence>
<accession>A0A4R3L906</accession>
<comment type="caution">
    <text evidence="2">The sequence shown here is derived from an EMBL/GenBank/DDBJ whole genome shotgun (WGS) entry which is preliminary data.</text>
</comment>
<proteinExistence type="predicted"/>
<dbReference type="RefSeq" id="WP_123522410.1">
    <property type="nucleotide sequence ID" value="NZ_JBHLWF010000019.1"/>
</dbReference>
<evidence type="ECO:0000313" key="3">
    <source>
        <dbReference type="Proteomes" id="UP000294599"/>
    </source>
</evidence>
<dbReference type="OrthoDB" id="6052663at2"/>
<reference evidence="2 3" key="1">
    <citation type="submission" date="2019-03" db="EMBL/GenBank/DDBJ databases">
        <title>Genomic Encyclopedia of Type Strains, Phase IV (KMG-IV): sequencing the most valuable type-strain genomes for metagenomic binning, comparative biology and taxonomic classification.</title>
        <authorList>
            <person name="Goeker M."/>
        </authorList>
    </citation>
    <scope>NUCLEOTIDE SEQUENCE [LARGE SCALE GENOMIC DNA]</scope>
    <source>
        <strain evidence="2 3">DSM 21944</strain>
    </source>
</reference>
<sequence>MVKSLLASTLLTLAVATVAVFPASTHAAPRINIVTECVPFQPYPGTTHQMCTQYIYDDNGVLVNTMVYYIDESGMWYLLP</sequence>
<feature type="signal peptide" evidence="1">
    <location>
        <begin position="1"/>
        <end position="27"/>
    </location>
</feature>
<dbReference type="EMBL" id="SMAF01000016">
    <property type="protein sequence ID" value="TCS96149.1"/>
    <property type="molecule type" value="Genomic_DNA"/>
</dbReference>
<protein>
    <recommendedName>
        <fullName evidence="4">YD repeat-containing protein</fullName>
    </recommendedName>
</protein>
<name>A0A4R3L906_9GAMM</name>
<dbReference type="AlphaFoldDB" id="A0A4R3L906"/>
<organism evidence="2 3">
    <name type="scientific">Pseudofulvimonas gallinarii</name>
    <dbReference type="NCBI Taxonomy" id="634155"/>
    <lineage>
        <taxon>Bacteria</taxon>
        <taxon>Pseudomonadati</taxon>
        <taxon>Pseudomonadota</taxon>
        <taxon>Gammaproteobacteria</taxon>
        <taxon>Lysobacterales</taxon>
        <taxon>Rhodanobacteraceae</taxon>
        <taxon>Pseudofulvimonas</taxon>
    </lineage>
</organism>
<dbReference type="Proteomes" id="UP000294599">
    <property type="component" value="Unassembled WGS sequence"/>
</dbReference>
<evidence type="ECO:0008006" key="4">
    <source>
        <dbReference type="Google" id="ProtNLM"/>
    </source>
</evidence>
<evidence type="ECO:0000256" key="1">
    <source>
        <dbReference type="SAM" id="SignalP"/>
    </source>
</evidence>
<feature type="chain" id="PRO_5030099254" description="YD repeat-containing protein" evidence="1">
    <location>
        <begin position="28"/>
        <end position="80"/>
    </location>
</feature>
<keyword evidence="1" id="KW-0732">Signal</keyword>
<keyword evidence="3" id="KW-1185">Reference proteome</keyword>
<gene>
    <name evidence="2" type="ORF">EDC25_1163</name>
</gene>